<feature type="disulfide bond" evidence="6">
    <location>
        <begin position="381"/>
        <end position="390"/>
    </location>
</feature>
<dbReference type="SUPFAM" id="SSF49899">
    <property type="entry name" value="Concanavalin A-like lectins/glucanases"/>
    <property type="match status" value="2"/>
</dbReference>
<dbReference type="PROSITE" id="PS01186">
    <property type="entry name" value="EGF_2"/>
    <property type="match status" value="1"/>
</dbReference>
<evidence type="ECO:0000259" key="8">
    <source>
        <dbReference type="PROSITE" id="PS50026"/>
    </source>
</evidence>
<dbReference type="GO" id="GO:0016020">
    <property type="term" value="C:membrane"/>
    <property type="evidence" value="ECO:0007669"/>
    <property type="project" value="UniProtKB-SubCell"/>
</dbReference>
<dbReference type="InterPro" id="IPR050372">
    <property type="entry name" value="Neurexin-related_CASP"/>
</dbReference>
<evidence type="ECO:0000313" key="9">
    <source>
        <dbReference type="EMBL" id="NXN17658.1"/>
    </source>
</evidence>
<keyword evidence="4 6" id="KW-1015">Disulfide bond</keyword>
<dbReference type="InterPro" id="IPR001791">
    <property type="entry name" value="Laminin_G"/>
</dbReference>
<organism evidence="9 10">
    <name type="scientific">Indicator maculatus</name>
    <name type="common">spotted honeyguide</name>
    <dbReference type="NCBI Taxonomy" id="545262"/>
    <lineage>
        <taxon>Eukaryota</taxon>
        <taxon>Metazoa</taxon>
        <taxon>Chordata</taxon>
        <taxon>Craniata</taxon>
        <taxon>Vertebrata</taxon>
        <taxon>Euteleostomi</taxon>
        <taxon>Archelosauria</taxon>
        <taxon>Archosauria</taxon>
        <taxon>Dinosauria</taxon>
        <taxon>Saurischia</taxon>
        <taxon>Theropoda</taxon>
        <taxon>Coelurosauria</taxon>
        <taxon>Aves</taxon>
        <taxon>Neognathae</taxon>
        <taxon>Neoaves</taxon>
        <taxon>Telluraves</taxon>
        <taxon>Coraciimorphae</taxon>
        <taxon>Piciformes</taxon>
        <taxon>Indicatoridae</taxon>
        <taxon>Indicator</taxon>
    </lineage>
</organism>
<feature type="domain" description="EGF-like" evidence="8">
    <location>
        <begin position="117"/>
        <end position="153"/>
    </location>
</feature>
<dbReference type="PANTHER" id="PTHR15036:SF85">
    <property type="entry name" value="SP2353, ISOFORM A"/>
    <property type="match status" value="1"/>
</dbReference>
<dbReference type="SMART" id="SM00179">
    <property type="entry name" value="EGF_CA"/>
    <property type="match status" value="3"/>
</dbReference>
<keyword evidence="5" id="KW-0325">Glycoprotein</keyword>
<sequence length="436" mass="46698">IEVAAAGSPPVQHKLSLPYSAPQITFGSIFLGGLPAPQGLPGCAGEIHGFKGCIRDFQVNQKELFLIEEAVGGRNVENCNVAVCAHQPCQNGGTCTSNAENWFCECPKLYSGKLCQFATCAGNPCGNGATCVPKSSRDAVCLCPYGRAGILCTDVVSISQPSFSGTDAFGYTSFLAYSTIPNISLSHEFHLKFQLANHHSALEDNLIFFTGQKGQGLNGDDFLELGLRKGRVVYSYNLGSGTATITSEPLDLTLDLHVVHLGRHLQEGWLKVDEQKNITITSPGRLVGLNVFSQFYLGGYGEYTPELLPKGSRFQNSFQGCIFDVQVRSSREQEFSWPGAPTGQPSSGCSVGQCRYSPCSLIRCSNGSKCRERGASAYCDCLPGWKGAFCTEAVSVCDPEHHPPHLCQQGGTCVPLPSGYTCHCPLGTAGDYCEQG</sequence>
<feature type="disulfide bond" evidence="6">
    <location>
        <begin position="143"/>
        <end position="152"/>
    </location>
</feature>
<dbReference type="Proteomes" id="UP000557230">
    <property type="component" value="Unassembled WGS sequence"/>
</dbReference>
<comment type="caution">
    <text evidence="6">Lacks conserved residue(s) required for the propagation of feature annotation.</text>
</comment>
<feature type="domain" description="EGF-like" evidence="8">
    <location>
        <begin position="355"/>
        <end position="391"/>
    </location>
</feature>
<evidence type="ECO:0000256" key="5">
    <source>
        <dbReference type="ARBA" id="ARBA00023180"/>
    </source>
</evidence>
<feature type="domain" description="EGF-like" evidence="8">
    <location>
        <begin position="398"/>
        <end position="434"/>
    </location>
</feature>
<dbReference type="AlphaFoldDB" id="A0A7L1GUC2"/>
<dbReference type="FunFam" id="2.60.120.200:FF:000210">
    <property type="entry name" value="Protein eyes shut homolog"/>
    <property type="match status" value="1"/>
</dbReference>
<evidence type="ECO:0000256" key="2">
    <source>
        <dbReference type="ARBA" id="ARBA00022729"/>
    </source>
</evidence>
<dbReference type="FunFam" id="2.10.25.10:FF:000591">
    <property type="entry name" value="Protein eyes shut homolog"/>
    <property type="match status" value="1"/>
</dbReference>
<dbReference type="SMART" id="SM00282">
    <property type="entry name" value="LamG"/>
    <property type="match status" value="1"/>
</dbReference>
<feature type="disulfide bond" evidence="6">
    <location>
        <begin position="424"/>
        <end position="433"/>
    </location>
</feature>
<proteinExistence type="predicted"/>
<evidence type="ECO:0000256" key="1">
    <source>
        <dbReference type="ARBA" id="ARBA00022536"/>
    </source>
</evidence>
<dbReference type="InterPro" id="IPR013032">
    <property type="entry name" value="EGF-like_CS"/>
</dbReference>
<dbReference type="PROSITE" id="PS50026">
    <property type="entry name" value="EGF_3"/>
    <property type="match status" value="4"/>
</dbReference>
<comment type="caution">
    <text evidence="9">The sequence shown here is derived from an EMBL/GenBank/DDBJ whole genome shotgun (WGS) entry which is preliminary data.</text>
</comment>
<reference evidence="9 10" key="1">
    <citation type="submission" date="2019-09" db="EMBL/GenBank/DDBJ databases">
        <title>Bird 10,000 Genomes (B10K) Project - Family phase.</title>
        <authorList>
            <person name="Zhang G."/>
        </authorList>
    </citation>
    <scope>NUCLEOTIDE SEQUENCE [LARGE SCALE GENOMIC DNA]</scope>
    <source>
        <strain evidence="9">B10K-DU-001-78</strain>
        <tissue evidence="9">Muscle</tissue>
    </source>
</reference>
<evidence type="ECO:0000256" key="3">
    <source>
        <dbReference type="ARBA" id="ARBA00022737"/>
    </source>
</evidence>
<keyword evidence="2" id="KW-0732">Signal</keyword>
<feature type="domain" description="Laminin G" evidence="7">
    <location>
        <begin position="1"/>
        <end position="84"/>
    </location>
</feature>
<accession>A0A7L1GUC2</accession>
<feature type="non-terminal residue" evidence="9">
    <location>
        <position position="1"/>
    </location>
</feature>
<gene>
    <name evidence="9" type="primary">Eys_0</name>
    <name evidence="9" type="ORF">INDMAC_R11167</name>
</gene>
<dbReference type="FunFam" id="2.10.25.10:FF:000012">
    <property type="entry name" value="Delta-like protein"/>
    <property type="match status" value="1"/>
</dbReference>
<dbReference type="PROSITE" id="PS50025">
    <property type="entry name" value="LAM_G_DOMAIN"/>
    <property type="match status" value="2"/>
</dbReference>
<dbReference type="Pfam" id="PF12661">
    <property type="entry name" value="hEGF"/>
    <property type="match status" value="1"/>
</dbReference>
<dbReference type="GO" id="GO:0005604">
    <property type="term" value="C:basement membrane"/>
    <property type="evidence" value="ECO:0007669"/>
    <property type="project" value="UniProtKB-ARBA"/>
</dbReference>
<keyword evidence="3" id="KW-0677">Repeat</keyword>
<dbReference type="CDD" id="cd00054">
    <property type="entry name" value="EGF_CA"/>
    <property type="match status" value="2"/>
</dbReference>
<dbReference type="SUPFAM" id="SSF57196">
    <property type="entry name" value="EGF/Laminin"/>
    <property type="match status" value="2"/>
</dbReference>
<keyword evidence="10" id="KW-1185">Reference proteome</keyword>
<dbReference type="SMART" id="SM00181">
    <property type="entry name" value="EGF"/>
    <property type="match status" value="4"/>
</dbReference>
<dbReference type="EMBL" id="VXBD01013051">
    <property type="protein sequence ID" value="NXN17658.1"/>
    <property type="molecule type" value="Genomic_DNA"/>
</dbReference>
<dbReference type="Gene3D" id="2.10.25.10">
    <property type="entry name" value="Laminin"/>
    <property type="match status" value="4"/>
</dbReference>
<dbReference type="InterPro" id="IPR001881">
    <property type="entry name" value="EGF-like_Ca-bd_dom"/>
</dbReference>
<keyword evidence="1 6" id="KW-0245">EGF-like domain</keyword>
<dbReference type="Pfam" id="PF00054">
    <property type="entry name" value="Laminin_G_1"/>
    <property type="match status" value="1"/>
</dbReference>
<dbReference type="CDD" id="cd00110">
    <property type="entry name" value="LamG"/>
    <property type="match status" value="1"/>
</dbReference>
<evidence type="ECO:0000313" key="10">
    <source>
        <dbReference type="Proteomes" id="UP000557230"/>
    </source>
</evidence>
<dbReference type="GO" id="GO:0005509">
    <property type="term" value="F:calcium ion binding"/>
    <property type="evidence" value="ECO:0007669"/>
    <property type="project" value="InterPro"/>
</dbReference>
<feature type="non-terminal residue" evidence="9">
    <location>
        <position position="436"/>
    </location>
</feature>
<dbReference type="Gene3D" id="2.60.120.200">
    <property type="match status" value="2"/>
</dbReference>
<dbReference type="InterPro" id="IPR013320">
    <property type="entry name" value="ConA-like_dom_sf"/>
</dbReference>
<protein>
    <submittedName>
        <fullName evidence="9">EYS protein</fullName>
    </submittedName>
</protein>
<feature type="domain" description="EGF-like" evidence="8">
    <location>
        <begin position="80"/>
        <end position="116"/>
    </location>
</feature>
<feature type="domain" description="Laminin G" evidence="7">
    <location>
        <begin position="164"/>
        <end position="354"/>
    </location>
</feature>
<evidence type="ECO:0000256" key="6">
    <source>
        <dbReference type="PROSITE-ProRule" id="PRU00076"/>
    </source>
</evidence>
<dbReference type="InterPro" id="IPR000742">
    <property type="entry name" value="EGF"/>
</dbReference>
<dbReference type="PROSITE" id="PS00022">
    <property type="entry name" value="EGF_1"/>
    <property type="match status" value="4"/>
</dbReference>
<dbReference type="OrthoDB" id="5983569at2759"/>
<evidence type="ECO:0000256" key="4">
    <source>
        <dbReference type="ARBA" id="ARBA00023157"/>
    </source>
</evidence>
<feature type="disulfide bond" evidence="6">
    <location>
        <begin position="106"/>
        <end position="115"/>
    </location>
</feature>
<name>A0A7L1GUC2_9PICI</name>
<dbReference type="PANTHER" id="PTHR15036">
    <property type="entry name" value="PIKACHURIN-LIKE PROTEIN"/>
    <property type="match status" value="1"/>
</dbReference>
<evidence type="ECO:0000259" key="7">
    <source>
        <dbReference type="PROSITE" id="PS50025"/>
    </source>
</evidence>
<dbReference type="Pfam" id="PF00008">
    <property type="entry name" value="EGF"/>
    <property type="match status" value="3"/>
</dbReference>